<reference evidence="2" key="1">
    <citation type="submission" date="2023-06" db="EMBL/GenBank/DDBJ databases">
        <authorList>
            <consortium name="Lawrence Berkeley National Laboratory"/>
            <person name="Ahrendt S."/>
            <person name="Sahu N."/>
            <person name="Indic B."/>
            <person name="Wong-Bajracharya J."/>
            <person name="Merenyi Z."/>
            <person name="Ke H.-M."/>
            <person name="Monk M."/>
            <person name="Kocsube S."/>
            <person name="Drula E."/>
            <person name="Lipzen A."/>
            <person name="Balint B."/>
            <person name="Henrissat B."/>
            <person name="Andreopoulos B."/>
            <person name="Martin F.M."/>
            <person name="Harder C.B."/>
            <person name="Rigling D."/>
            <person name="Ford K.L."/>
            <person name="Foster G.D."/>
            <person name="Pangilinan J."/>
            <person name="Papanicolaou A."/>
            <person name="Barry K."/>
            <person name="LaButti K."/>
            <person name="Viragh M."/>
            <person name="Koriabine M."/>
            <person name="Yan M."/>
            <person name="Riley R."/>
            <person name="Champramary S."/>
            <person name="Plett K.L."/>
            <person name="Tsai I.J."/>
            <person name="Slot J."/>
            <person name="Sipos G."/>
            <person name="Plett J."/>
            <person name="Nagy L.G."/>
            <person name="Grigoriev I.V."/>
        </authorList>
    </citation>
    <scope>NUCLEOTIDE SEQUENCE</scope>
    <source>
        <strain evidence="2">CCBAS 213</strain>
    </source>
</reference>
<keyword evidence="1" id="KW-1133">Transmembrane helix</keyword>
<evidence type="ECO:0000256" key="1">
    <source>
        <dbReference type="SAM" id="Phobius"/>
    </source>
</evidence>
<sequence>MHDLYTGIFAVTLSSIFMRKSQPIRRAMVIAIALLFVTTTINFGLNWYRMYIVFIKHGQTFWSKYLASQNPGSIVLGMGFTTSICTILADSIMIWRCRMVWGRRWAIILLPILLLISGLVFRIIHVYQEYAIGHGYQLGAVLYISFTLVATLWCTVQIVYRILTVANNGTGKGFRAYRHVIEVLVESSALYSIALVIYVCFYARK</sequence>
<keyword evidence="3" id="KW-1185">Reference proteome</keyword>
<feature type="transmembrane region" description="Helical" evidence="1">
    <location>
        <begin position="27"/>
        <end position="48"/>
    </location>
</feature>
<accession>A0AA39N0V1</accession>
<proteinExistence type="predicted"/>
<dbReference type="AlphaFoldDB" id="A0AA39N0V1"/>
<feature type="transmembrane region" description="Helical" evidence="1">
    <location>
        <begin position="107"/>
        <end position="128"/>
    </location>
</feature>
<dbReference type="EMBL" id="JAUEPS010000028">
    <property type="protein sequence ID" value="KAK0454066.1"/>
    <property type="molecule type" value="Genomic_DNA"/>
</dbReference>
<feature type="transmembrane region" description="Helical" evidence="1">
    <location>
        <begin position="74"/>
        <end position="95"/>
    </location>
</feature>
<protein>
    <submittedName>
        <fullName evidence="2">Uncharacterized protein</fullName>
    </submittedName>
</protein>
<name>A0AA39N0V1_ARMTA</name>
<gene>
    <name evidence="2" type="ORF">EV420DRAFT_617873</name>
</gene>
<dbReference type="GeneID" id="85366364"/>
<dbReference type="RefSeq" id="XP_060328454.1">
    <property type="nucleotide sequence ID" value="XM_060482816.1"/>
</dbReference>
<dbReference type="Proteomes" id="UP001175211">
    <property type="component" value="Unassembled WGS sequence"/>
</dbReference>
<keyword evidence="1" id="KW-0472">Membrane</keyword>
<keyword evidence="1" id="KW-0812">Transmembrane</keyword>
<feature type="transmembrane region" description="Helical" evidence="1">
    <location>
        <begin position="140"/>
        <end position="163"/>
    </location>
</feature>
<organism evidence="2 3">
    <name type="scientific">Armillaria tabescens</name>
    <name type="common">Ringless honey mushroom</name>
    <name type="synonym">Agaricus tabescens</name>
    <dbReference type="NCBI Taxonomy" id="1929756"/>
    <lineage>
        <taxon>Eukaryota</taxon>
        <taxon>Fungi</taxon>
        <taxon>Dikarya</taxon>
        <taxon>Basidiomycota</taxon>
        <taxon>Agaricomycotina</taxon>
        <taxon>Agaricomycetes</taxon>
        <taxon>Agaricomycetidae</taxon>
        <taxon>Agaricales</taxon>
        <taxon>Marasmiineae</taxon>
        <taxon>Physalacriaceae</taxon>
        <taxon>Desarmillaria</taxon>
    </lineage>
</organism>
<evidence type="ECO:0000313" key="2">
    <source>
        <dbReference type="EMBL" id="KAK0454066.1"/>
    </source>
</evidence>
<comment type="caution">
    <text evidence="2">The sequence shown here is derived from an EMBL/GenBank/DDBJ whole genome shotgun (WGS) entry which is preliminary data.</text>
</comment>
<evidence type="ECO:0000313" key="3">
    <source>
        <dbReference type="Proteomes" id="UP001175211"/>
    </source>
</evidence>
<feature type="transmembrane region" description="Helical" evidence="1">
    <location>
        <begin position="183"/>
        <end position="204"/>
    </location>
</feature>